<comment type="caution">
    <text evidence="2">The sequence shown here is derived from an EMBL/GenBank/DDBJ whole genome shotgun (WGS) entry which is preliminary data.</text>
</comment>
<dbReference type="AlphaFoldDB" id="A0AAD7AQN3"/>
<name>A0AAD7AQN3_9AGAR</name>
<keyword evidence="3" id="KW-1185">Reference proteome</keyword>
<evidence type="ECO:0000313" key="3">
    <source>
        <dbReference type="Proteomes" id="UP001218218"/>
    </source>
</evidence>
<evidence type="ECO:0000313" key="2">
    <source>
        <dbReference type="EMBL" id="KAJ7366059.1"/>
    </source>
</evidence>
<organism evidence="2 3">
    <name type="scientific">Mycena albidolilacea</name>
    <dbReference type="NCBI Taxonomy" id="1033008"/>
    <lineage>
        <taxon>Eukaryota</taxon>
        <taxon>Fungi</taxon>
        <taxon>Dikarya</taxon>
        <taxon>Basidiomycota</taxon>
        <taxon>Agaricomycotina</taxon>
        <taxon>Agaricomycetes</taxon>
        <taxon>Agaricomycetidae</taxon>
        <taxon>Agaricales</taxon>
        <taxon>Marasmiineae</taxon>
        <taxon>Mycenaceae</taxon>
        <taxon>Mycena</taxon>
    </lineage>
</organism>
<feature type="region of interest" description="Disordered" evidence="1">
    <location>
        <begin position="104"/>
        <end position="125"/>
    </location>
</feature>
<evidence type="ECO:0000256" key="1">
    <source>
        <dbReference type="SAM" id="MobiDB-lite"/>
    </source>
</evidence>
<gene>
    <name evidence="2" type="ORF">DFH08DRAFT_1002694</name>
</gene>
<proteinExistence type="predicted"/>
<accession>A0AAD7AQN3</accession>
<feature type="compositionally biased region" description="Basic and acidic residues" evidence="1">
    <location>
        <begin position="116"/>
        <end position="125"/>
    </location>
</feature>
<protein>
    <submittedName>
        <fullName evidence="2">Uncharacterized protein</fullName>
    </submittedName>
</protein>
<dbReference type="Proteomes" id="UP001218218">
    <property type="component" value="Unassembled WGS sequence"/>
</dbReference>
<reference evidence="2" key="1">
    <citation type="submission" date="2023-03" db="EMBL/GenBank/DDBJ databases">
        <title>Massive genome expansion in bonnet fungi (Mycena s.s.) driven by repeated elements and novel gene families across ecological guilds.</title>
        <authorList>
            <consortium name="Lawrence Berkeley National Laboratory"/>
            <person name="Harder C.B."/>
            <person name="Miyauchi S."/>
            <person name="Viragh M."/>
            <person name="Kuo A."/>
            <person name="Thoen E."/>
            <person name="Andreopoulos B."/>
            <person name="Lu D."/>
            <person name="Skrede I."/>
            <person name="Drula E."/>
            <person name="Henrissat B."/>
            <person name="Morin E."/>
            <person name="Kohler A."/>
            <person name="Barry K."/>
            <person name="LaButti K."/>
            <person name="Morin E."/>
            <person name="Salamov A."/>
            <person name="Lipzen A."/>
            <person name="Mereny Z."/>
            <person name="Hegedus B."/>
            <person name="Baldrian P."/>
            <person name="Stursova M."/>
            <person name="Weitz H."/>
            <person name="Taylor A."/>
            <person name="Grigoriev I.V."/>
            <person name="Nagy L.G."/>
            <person name="Martin F."/>
            <person name="Kauserud H."/>
        </authorList>
    </citation>
    <scope>NUCLEOTIDE SEQUENCE</scope>
    <source>
        <strain evidence="2">CBHHK002</strain>
    </source>
</reference>
<dbReference type="EMBL" id="JARIHO010000002">
    <property type="protein sequence ID" value="KAJ7366059.1"/>
    <property type="molecule type" value="Genomic_DNA"/>
</dbReference>
<sequence length="280" mass="31955">MPVFLSEALLYLLGCPIPSQILQKIEGYLFMIQISFQVDSVAKDTRRIEICDVLCRRYFPIWYSRSLKLPSVKLRLSAASRYSKYYLLARQYFRTITAGHEPNGTAGRSTWGPATKRMEKGGGEEAHVPSHLYLDHPFPIITNGKSTFIKNTAAKKREALPERKPQNRAKAKELSVAFPPISEDEDEDVDIFSYTASVEVNYRFSVNRKPTAPKVILDNNHMSYGDRMCDVMAVKIGPERRHLNLNLDARGPNTAEVTSSRHLNAFPHRETFTRRVSSRF</sequence>